<dbReference type="Proteomes" id="UP000241675">
    <property type="component" value="Segment"/>
</dbReference>
<keyword evidence="2" id="KW-1185">Reference proteome</keyword>
<evidence type="ECO:0000313" key="2">
    <source>
        <dbReference type="Proteomes" id="UP000241675"/>
    </source>
</evidence>
<organism evidence="1 2">
    <name type="scientific">Stenotrophomonas phage vB_SmaS_DLP_5</name>
    <dbReference type="NCBI Taxonomy" id="2044561"/>
    <lineage>
        <taxon>Viruses</taxon>
        <taxon>Duplodnaviria</taxon>
        <taxon>Heunggongvirae</taxon>
        <taxon>Uroviricota</taxon>
        <taxon>Caudoviricetes</taxon>
        <taxon>Delepquintavirus</taxon>
        <taxon>Delepquintavirus DLP5</taxon>
    </lineage>
</organism>
<reference evidence="2" key="1">
    <citation type="submission" date="2017-10" db="EMBL/GenBank/DDBJ databases">
        <authorList>
            <person name="Peters D.L."/>
        </authorList>
    </citation>
    <scope>NUCLEOTIDE SEQUENCE [LARGE SCALE GENOMIC DNA]</scope>
</reference>
<name>A0A2D2W2P7_9CAUD</name>
<evidence type="ECO:0000313" key="1">
    <source>
        <dbReference type="EMBL" id="ATS92411.1"/>
    </source>
</evidence>
<dbReference type="EMBL" id="MG189906">
    <property type="protein sequence ID" value="ATS92411.1"/>
    <property type="molecule type" value="Genomic_DNA"/>
</dbReference>
<sequence length="52" mass="5569">MKKPAIKFKAAATTTVGSTIRYFHKGYKFWEVSKIEDGVATAVAVSSPSGCC</sequence>
<reference evidence="1 2" key="2">
    <citation type="submission" date="2017-11" db="EMBL/GenBank/DDBJ databases">
        <title>Lysogenic conversion of Stenotrophomonas maltophilia by temperate phage DLP4.</title>
        <authorList>
            <person name="Dennis J."/>
            <person name="Stothard P."/>
        </authorList>
    </citation>
    <scope>NUCLEOTIDE SEQUENCE [LARGE SCALE GENOMIC DNA]</scope>
</reference>
<accession>A0A2D2W2P7</accession>
<gene>
    <name evidence="1" type="ORF">DLP05_068</name>
</gene>
<protein>
    <submittedName>
        <fullName evidence="1">Uncharacterized protein</fullName>
    </submittedName>
</protein>
<proteinExistence type="predicted"/>